<evidence type="ECO:0000256" key="30">
    <source>
        <dbReference type="ARBA" id="ARBA00052709"/>
    </source>
</evidence>
<comment type="catalytic activity">
    <reaction evidence="15">
        <text>tetradecamide + H2O = tetradecanoate + NH4(+)</text>
        <dbReference type="Rhea" id="RHEA:62992"/>
        <dbReference type="ChEBI" id="CHEBI:15377"/>
        <dbReference type="ChEBI" id="CHEBI:28938"/>
        <dbReference type="ChEBI" id="CHEBI:30807"/>
        <dbReference type="ChEBI" id="CHEBI:137125"/>
    </reaction>
    <physiologicalReaction direction="left-to-right" evidence="15">
        <dbReference type="Rhea" id="RHEA:62993"/>
    </physiologicalReaction>
</comment>
<comment type="similarity">
    <text evidence="2">Belongs to the amidase family.</text>
</comment>
<feature type="domain" description="Amidase" evidence="38">
    <location>
        <begin position="91"/>
        <end position="244"/>
    </location>
</feature>
<comment type="catalytic activity">
    <reaction evidence="14">
        <text>1-O-methyl-(5Z,8Z,11Z,14Z)-eicosatetraenoate + H2O = methanol + (5Z,8Z,11Z,14Z)-eicosatetraenoate + H(+)</text>
        <dbReference type="Rhea" id="RHEA:63052"/>
        <dbReference type="ChEBI" id="CHEBI:15377"/>
        <dbReference type="ChEBI" id="CHEBI:15378"/>
        <dbReference type="ChEBI" id="CHEBI:17790"/>
        <dbReference type="ChEBI" id="CHEBI:32395"/>
        <dbReference type="ChEBI" id="CHEBI:78033"/>
    </reaction>
    <physiologicalReaction direction="left-to-right" evidence="14">
        <dbReference type="Rhea" id="RHEA:63053"/>
    </physiologicalReaction>
</comment>
<evidence type="ECO:0000256" key="32">
    <source>
        <dbReference type="ARBA" id="ARBA00052857"/>
    </source>
</evidence>
<proteinExistence type="inferred from homology"/>
<evidence type="ECO:0000256" key="29">
    <source>
        <dbReference type="ARBA" id="ARBA00052634"/>
    </source>
</evidence>
<evidence type="ECO:0000256" key="4">
    <source>
        <dbReference type="ARBA" id="ARBA00022553"/>
    </source>
</evidence>
<evidence type="ECO:0000256" key="8">
    <source>
        <dbReference type="ARBA" id="ARBA00047450"/>
    </source>
</evidence>
<comment type="catalytic activity">
    <reaction evidence="28">
        <text>N-(15Z-tetracosenoyl)-taurine + H2O = (15Z)-tetracosenoate + taurine</text>
        <dbReference type="Rhea" id="RHEA:63160"/>
        <dbReference type="ChEBI" id="CHEBI:15377"/>
        <dbReference type="ChEBI" id="CHEBI:32392"/>
        <dbReference type="ChEBI" id="CHEBI:146198"/>
        <dbReference type="ChEBI" id="CHEBI:507393"/>
    </reaction>
    <physiologicalReaction direction="left-to-right" evidence="28">
        <dbReference type="Rhea" id="RHEA:63161"/>
    </physiologicalReaction>
</comment>
<reference evidence="39" key="1">
    <citation type="submission" date="2025-08" db="UniProtKB">
        <authorList>
            <consortium name="Ensembl"/>
        </authorList>
    </citation>
    <scope>IDENTIFICATION</scope>
</reference>
<keyword evidence="40" id="KW-1185">Reference proteome</keyword>
<evidence type="ECO:0000256" key="33">
    <source>
        <dbReference type="ARBA" id="ARBA00052906"/>
    </source>
</evidence>
<dbReference type="GO" id="GO:0004040">
    <property type="term" value="F:amidase activity"/>
    <property type="evidence" value="ECO:0007669"/>
    <property type="project" value="TreeGrafter"/>
</dbReference>
<evidence type="ECO:0000256" key="10">
    <source>
        <dbReference type="ARBA" id="ARBA00048052"/>
    </source>
</evidence>
<comment type="catalytic activity">
    <reaction evidence="13">
        <text>(11Z,14Z)-eicosadienamide + H2O = (11Z,14Z)-eicosadienoate + NH4(+)</text>
        <dbReference type="Rhea" id="RHEA:63004"/>
        <dbReference type="ChEBI" id="CHEBI:15377"/>
        <dbReference type="ChEBI" id="CHEBI:28938"/>
        <dbReference type="ChEBI" id="CHEBI:77220"/>
        <dbReference type="ChEBI" id="CHEBI:146165"/>
    </reaction>
    <physiologicalReaction direction="left-to-right" evidence="13">
        <dbReference type="Rhea" id="RHEA:63005"/>
    </physiologicalReaction>
</comment>
<comment type="catalytic activity">
    <reaction evidence="12">
        <text>N-(5Z,8Z,11Z,14Z-eicosatetraenoyl)-L-serine + H2O = (5Z,8Z,11Z,14Z)-eicosatetraenoate + L-serine</text>
        <dbReference type="Rhea" id="RHEA:64116"/>
        <dbReference type="ChEBI" id="CHEBI:15377"/>
        <dbReference type="ChEBI" id="CHEBI:32395"/>
        <dbReference type="ChEBI" id="CHEBI:33384"/>
        <dbReference type="ChEBI" id="CHEBI:149697"/>
    </reaction>
    <physiologicalReaction direction="left-to-right" evidence="12">
        <dbReference type="Rhea" id="RHEA:64117"/>
    </physiologicalReaction>
</comment>
<dbReference type="Ensembl" id="ENSPCLT00000007622.1">
    <property type="protein sequence ID" value="ENSPCLP00000005496.1"/>
    <property type="gene ID" value="ENSPCLG00000004671.1"/>
</dbReference>
<evidence type="ECO:0000256" key="12">
    <source>
        <dbReference type="ARBA" id="ARBA00050294"/>
    </source>
</evidence>
<evidence type="ECO:0000256" key="23">
    <source>
        <dbReference type="ARBA" id="ARBA00052289"/>
    </source>
</evidence>
<comment type="catalytic activity">
    <reaction evidence="27">
        <text>(6Z)-octadecenamide + H2O = (6Z)-octadecenoate + NH4(+)</text>
        <dbReference type="Rhea" id="RHEA:63008"/>
        <dbReference type="ChEBI" id="CHEBI:15377"/>
        <dbReference type="ChEBI" id="CHEBI:28938"/>
        <dbReference type="ChEBI" id="CHEBI:32375"/>
        <dbReference type="ChEBI" id="CHEBI:146168"/>
    </reaction>
    <physiologicalReaction direction="left-to-right" evidence="27">
        <dbReference type="Rhea" id="RHEA:63009"/>
    </physiologicalReaction>
</comment>
<evidence type="ECO:0000256" key="9">
    <source>
        <dbReference type="ARBA" id="ARBA00047476"/>
    </source>
</evidence>
<comment type="catalytic activity">
    <reaction evidence="21">
        <text>N-tetracosanoyl-taurine + H2O = tetracosanoate + taurine</text>
        <dbReference type="Rhea" id="RHEA:63140"/>
        <dbReference type="ChEBI" id="CHEBI:15377"/>
        <dbReference type="ChEBI" id="CHEBI:31014"/>
        <dbReference type="ChEBI" id="CHEBI:132049"/>
        <dbReference type="ChEBI" id="CHEBI:507393"/>
    </reaction>
    <physiologicalReaction direction="left-to-right" evidence="21">
        <dbReference type="Rhea" id="RHEA:63141"/>
    </physiologicalReaction>
</comment>
<dbReference type="PANTHER" id="PTHR45847">
    <property type="entry name" value="FATTY ACID AMIDE HYDROLASE"/>
    <property type="match status" value="1"/>
</dbReference>
<evidence type="ECO:0000256" key="1">
    <source>
        <dbReference type="ARBA" id="ARBA00000208"/>
    </source>
</evidence>
<evidence type="ECO:0000256" key="3">
    <source>
        <dbReference type="ARBA" id="ARBA00012112"/>
    </source>
</evidence>
<evidence type="ECO:0000256" key="17">
    <source>
        <dbReference type="ARBA" id="ARBA00051200"/>
    </source>
</evidence>
<comment type="catalytic activity">
    <reaction evidence="8">
        <text>(9Z)-octadecenoate + glycine = N-(9Z-octadecenoyl)glycine + H2O</text>
        <dbReference type="Rhea" id="RHEA:51316"/>
        <dbReference type="ChEBI" id="CHEBI:15377"/>
        <dbReference type="ChEBI" id="CHEBI:30823"/>
        <dbReference type="ChEBI" id="CHEBI:57305"/>
        <dbReference type="ChEBI" id="CHEBI:133992"/>
    </reaction>
    <physiologicalReaction direction="right-to-left" evidence="8">
        <dbReference type="Rhea" id="RHEA:51318"/>
    </physiologicalReaction>
</comment>
<keyword evidence="7" id="KW-0443">Lipid metabolism</keyword>
<evidence type="ECO:0000256" key="24">
    <source>
        <dbReference type="ARBA" id="ARBA00052337"/>
    </source>
</evidence>
<protein>
    <recommendedName>
        <fullName evidence="34">Fatty-acid amide hydrolase 1</fullName>
        <ecNumber evidence="3">3.5.1.99</ecNumber>
    </recommendedName>
    <alternativeName>
        <fullName evidence="37">Anandamide amidohydrolase 1</fullName>
    </alternativeName>
    <alternativeName>
        <fullName evidence="35">Fatty acid ester hydrolase</fullName>
    </alternativeName>
    <alternativeName>
        <fullName evidence="36">Oleamide hydrolase 1</fullName>
    </alternativeName>
</protein>
<dbReference type="GO" id="GO:0017064">
    <property type="term" value="F:fatty acid amide hydrolase activity"/>
    <property type="evidence" value="ECO:0007669"/>
    <property type="project" value="UniProtKB-EC"/>
</dbReference>
<comment type="catalytic activity">
    <reaction evidence="31">
        <text>(11Z,14Z,17Z)-eicosatrienamide + H2O = (11Z,14Z,17Z)-eicosatrienoate + NH4(+)</text>
        <dbReference type="Rhea" id="RHEA:63000"/>
        <dbReference type="ChEBI" id="CHEBI:15377"/>
        <dbReference type="ChEBI" id="CHEBI:28938"/>
        <dbReference type="ChEBI" id="CHEBI:77223"/>
        <dbReference type="ChEBI" id="CHEBI:146164"/>
    </reaction>
    <physiologicalReaction direction="left-to-right" evidence="31">
        <dbReference type="Rhea" id="RHEA:63001"/>
    </physiologicalReaction>
</comment>
<evidence type="ECO:0000256" key="34">
    <source>
        <dbReference type="ARBA" id="ARBA00073178"/>
    </source>
</evidence>
<evidence type="ECO:0000256" key="37">
    <source>
        <dbReference type="ARBA" id="ARBA00077216"/>
    </source>
</evidence>
<keyword evidence="4" id="KW-0597">Phosphoprotein</keyword>
<evidence type="ECO:0000256" key="14">
    <source>
        <dbReference type="ARBA" id="ARBA00050481"/>
    </source>
</evidence>
<evidence type="ECO:0000256" key="28">
    <source>
        <dbReference type="ARBA" id="ARBA00052514"/>
    </source>
</evidence>
<evidence type="ECO:0000256" key="18">
    <source>
        <dbReference type="ARBA" id="ARBA00051311"/>
    </source>
</evidence>
<evidence type="ECO:0000256" key="6">
    <source>
        <dbReference type="ARBA" id="ARBA00022963"/>
    </source>
</evidence>
<evidence type="ECO:0000256" key="36">
    <source>
        <dbReference type="ARBA" id="ARBA00077157"/>
    </source>
</evidence>
<keyword evidence="6" id="KW-0442">Lipid degradation</keyword>
<dbReference type="InterPro" id="IPR036928">
    <property type="entry name" value="AS_sf"/>
</dbReference>
<dbReference type="SUPFAM" id="SSF75304">
    <property type="entry name" value="Amidase signature (AS) enzymes"/>
    <property type="match status" value="1"/>
</dbReference>
<evidence type="ECO:0000256" key="11">
    <source>
        <dbReference type="ARBA" id="ARBA00048606"/>
    </source>
</evidence>
<evidence type="ECO:0000256" key="26">
    <source>
        <dbReference type="ARBA" id="ARBA00052458"/>
    </source>
</evidence>
<dbReference type="InterPro" id="IPR020556">
    <property type="entry name" value="Amidase_CS"/>
</dbReference>
<dbReference type="Pfam" id="PF01425">
    <property type="entry name" value="Amidase"/>
    <property type="match status" value="2"/>
</dbReference>
<evidence type="ECO:0000256" key="27">
    <source>
        <dbReference type="ARBA" id="ARBA00052512"/>
    </source>
</evidence>
<evidence type="ECO:0000256" key="19">
    <source>
        <dbReference type="ARBA" id="ARBA00051346"/>
    </source>
</evidence>
<dbReference type="EC" id="3.5.1.99" evidence="3"/>
<comment type="catalytic activity">
    <reaction evidence="30">
        <text>N-(5Z,8Z,11Z,14Z)-eicosatetraenoyl-glycine + H2O = (5Z,8Z,11Z,14Z)-eicosatetraenoate + glycine</text>
        <dbReference type="Rhea" id="RHEA:64108"/>
        <dbReference type="ChEBI" id="CHEBI:15377"/>
        <dbReference type="ChEBI" id="CHEBI:32395"/>
        <dbReference type="ChEBI" id="CHEBI:57305"/>
        <dbReference type="ChEBI" id="CHEBI:59002"/>
    </reaction>
    <physiologicalReaction direction="left-to-right" evidence="30">
        <dbReference type="Rhea" id="RHEA:64109"/>
    </physiologicalReaction>
</comment>
<evidence type="ECO:0000256" key="7">
    <source>
        <dbReference type="ARBA" id="ARBA00023098"/>
    </source>
</evidence>
<evidence type="ECO:0000313" key="39">
    <source>
        <dbReference type="Ensembl" id="ENSPCLP00000005496.1"/>
    </source>
</evidence>
<comment type="catalytic activity">
    <reaction evidence="24">
        <text>(9Z,12Z,15Z)-octadecatrienamide + H2O = (9Z,12Z,15Z)-octadecatrienoate + NH4(+)</text>
        <dbReference type="Rhea" id="RHEA:62976"/>
        <dbReference type="ChEBI" id="CHEBI:15377"/>
        <dbReference type="ChEBI" id="CHEBI:28938"/>
        <dbReference type="ChEBI" id="CHEBI:32387"/>
        <dbReference type="ChEBI" id="CHEBI:142684"/>
    </reaction>
    <physiologicalReaction direction="left-to-right" evidence="24">
        <dbReference type="Rhea" id="RHEA:62977"/>
    </physiologicalReaction>
</comment>
<comment type="catalytic activity">
    <reaction evidence="22">
        <text>N-docosanoyl-taurine + H2O = docosanoate + taurine</text>
        <dbReference type="Rhea" id="RHEA:63156"/>
        <dbReference type="ChEBI" id="CHEBI:15377"/>
        <dbReference type="ChEBI" id="CHEBI:23858"/>
        <dbReference type="ChEBI" id="CHEBI:146196"/>
        <dbReference type="ChEBI" id="CHEBI:507393"/>
    </reaction>
    <physiologicalReaction direction="left-to-right" evidence="22">
        <dbReference type="Rhea" id="RHEA:63157"/>
    </physiologicalReaction>
</comment>
<evidence type="ECO:0000259" key="38">
    <source>
        <dbReference type="Pfam" id="PF01425"/>
    </source>
</evidence>
<dbReference type="PANTHER" id="PTHR45847:SF12">
    <property type="entry name" value="AMIDASE DOMAIN-CONTAINING PROTEIN"/>
    <property type="match status" value="1"/>
</dbReference>
<dbReference type="GO" id="GO:0009062">
    <property type="term" value="P:fatty acid catabolic process"/>
    <property type="evidence" value="ECO:0007669"/>
    <property type="project" value="TreeGrafter"/>
</dbReference>
<accession>A0A669PV25</accession>
<comment type="catalytic activity">
    <reaction evidence="9">
        <text>2-(5Z,8Z,11Z,14Z-eicosatetraenoyl)-glycerol + H2O = glycerol + (5Z,8Z,11Z,14Z)-eicosatetraenoate + H(+)</text>
        <dbReference type="Rhea" id="RHEA:26132"/>
        <dbReference type="ChEBI" id="CHEBI:15377"/>
        <dbReference type="ChEBI" id="CHEBI:15378"/>
        <dbReference type="ChEBI" id="CHEBI:17754"/>
        <dbReference type="ChEBI" id="CHEBI:32395"/>
        <dbReference type="ChEBI" id="CHEBI:52392"/>
    </reaction>
    <physiologicalReaction direction="left-to-right" evidence="9">
        <dbReference type="Rhea" id="RHEA:26133"/>
    </physiologicalReaction>
</comment>
<evidence type="ECO:0000256" key="31">
    <source>
        <dbReference type="ARBA" id="ARBA00052818"/>
    </source>
</evidence>
<comment type="catalytic activity">
    <reaction evidence="10">
        <text>N-(9Z-octadecenoyl) ethanolamine + H2O = ethanolamine + (9Z)-octadecenoate</text>
        <dbReference type="Rhea" id="RHEA:45060"/>
        <dbReference type="ChEBI" id="CHEBI:15377"/>
        <dbReference type="ChEBI" id="CHEBI:30823"/>
        <dbReference type="ChEBI" id="CHEBI:57603"/>
        <dbReference type="ChEBI" id="CHEBI:71466"/>
    </reaction>
    <physiologicalReaction direction="left-to-right" evidence="10">
        <dbReference type="Rhea" id="RHEA:45061"/>
    </physiologicalReaction>
</comment>
<dbReference type="InterPro" id="IPR023631">
    <property type="entry name" value="Amidase_dom"/>
</dbReference>
<evidence type="ECO:0000256" key="16">
    <source>
        <dbReference type="ARBA" id="ARBA00050992"/>
    </source>
</evidence>
<comment type="catalytic activity">
    <reaction evidence="16">
        <text>N-(15Z-tetracosenoyl)-ethanolamine + H2O = (15Z)-tetracosenoate + ethanolamine</text>
        <dbReference type="Rhea" id="RHEA:63144"/>
        <dbReference type="ChEBI" id="CHEBI:15377"/>
        <dbReference type="ChEBI" id="CHEBI:32392"/>
        <dbReference type="ChEBI" id="CHEBI:57603"/>
        <dbReference type="ChEBI" id="CHEBI:146187"/>
    </reaction>
    <physiologicalReaction direction="left-to-right" evidence="16">
        <dbReference type="Rhea" id="RHEA:63145"/>
    </physiologicalReaction>
</comment>
<evidence type="ECO:0000313" key="40">
    <source>
        <dbReference type="Proteomes" id="UP000472261"/>
    </source>
</evidence>
<dbReference type="Gene3D" id="3.90.1300.10">
    <property type="entry name" value="Amidase signature (AS) domain"/>
    <property type="match status" value="1"/>
</dbReference>
<comment type="catalytic activity">
    <reaction evidence="23">
        <text>N-(9Z-octadecenoyl)-taurine + H2O = taurine + (9Z)-octadecenoate</text>
        <dbReference type="Rhea" id="RHEA:63148"/>
        <dbReference type="ChEBI" id="CHEBI:15377"/>
        <dbReference type="ChEBI" id="CHEBI:30823"/>
        <dbReference type="ChEBI" id="CHEBI:146191"/>
        <dbReference type="ChEBI" id="CHEBI:507393"/>
    </reaction>
    <physiologicalReaction direction="left-to-right" evidence="23">
        <dbReference type="Rhea" id="RHEA:63149"/>
    </physiologicalReaction>
</comment>
<evidence type="ECO:0000256" key="2">
    <source>
        <dbReference type="ARBA" id="ARBA00009199"/>
    </source>
</evidence>
<dbReference type="AlphaFoldDB" id="A0A669PV25"/>
<comment type="catalytic activity">
    <reaction evidence="19">
        <text>N-(9Z-hexadecenoyl) ethanolamine + H2O = (9Z)-hexadecenoate + ethanolamine</text>
        <dbReference type="Rhea" id="RHEA:35563"/>
        <dbReference type="ChEBI" id="CHEBI:15377"/>
        <dbReference type="ChEBI" id="CHEBI:32372"/>
        <dbReference type="ChEBI" id="CHEBI:57603"/>
        <dbReference type="ChEBI" id="CHEBI:71465"/>
    </reaction>
    <physiologicalReaction direction="left-to-right" evidence="19">
        <dbReference type="Rhea" id="RHEA:35564"/>
    </physiologicalReaction>
</comment>
<keyword evidence="5" id="KW-0378">Hydrolase</keyword>
<comment type="catalytic activity">
    <reaction evidence="17">
        <text>(5Z,8Z,11Z,14Z)-eicosatetraenamide + H2O = (5Z,8Z,11Z,14Z)-eicosatetraenoate + NH4(+)</text>
        <dbReference type="Rhea" id="RHEA:63016"/>
        <dbReference type="ChEBI" id="CHEBI:15377"/>
        <dbReference type="ChEBI" id="CHEBI:28938"/>
        <dbReference type="ChEBI" id="CHEBI:32395"/>
        <dbReference type="ChEBI" id="CHEBI:137830"/>
    </reaction>
    <physiologicalReaction direction="left-to-right" evidence="17">
        <dbReference type="Rhea" id="RHEA:63017"/>
    </physiologicalReaction>
</comment>
<dbReference type="FunFam" id="3.90.1300.10:FF:000001">
    <property type="entry name" value="Fatty-acid amide hydrolase 1"/>
    <property type="match status" value="1"/>
</dbReference>
<comment type="catalytic activity">
    <reaction evidence="11">
        <text>N-(5Z,8Z,11Z,14Z-eicosatetraenoyl)-ethanolamine + H2O = ethanolamine + (5Z,8Z,11Z,14Z)-eicosatetraenoate</text>
        <dbReference type="Rhea" id="RHEA:26136"/>
        <dbReference type="ChEBI" id="CHEBI:2700"/>
        <dbReference type="ChEBI" id="CHEBI:15377"/>
        <dbReference type="ChEBI" id="CHEBI:32395"/>
        <dbReference type="ChEBI" id="CHEBI:57603"/>
        <dbReference type="EC" id="3.5.1.99"/>
    </reaction>
    <physiologicalReaction direction="left-to-right" evidence="11">
        <dbReference type="Rhea" id="RHEA:26137"/>
    </physiologicalReaction>
</comment>
<evidence type="ECO:0000256" key="35">
    <source>
        <dbReference type="ARBA" id="ARBA00077111"/>
    </source>
</evidence>
<feature type="domain" description="Amidase" evidence="38">
    <location>
        <begin position="256"/>
        <end position="367"/>
    </location>
</feature>
<evidence type="ECO:0000256" key="13">
    <source>
        <dbReference type="ARBA" id="ARBA00050403"/>
    </source>
</evidence>
<comment type="catalytic activity">
    <reaction evidence="25">
        <text>(9Z,12Z)-octadecadienamide + H2O = (9Z,12Z)-octadecadienoate + NH4(+)</text>
        <dbReference type="Rhea" id="RHEA:63020"/>
        <dbReference type="ChEBI" id="CHEBI:15377"/>
        <dbReference type="ChEBI" id="CHEBI:28938"/>
        <dbReference type="ChEBI" id="CHEBI:30245"/>
        <dbReference type="ChEBI" id="CHEBI:82984"/>
    </reaction>
    <physiologicalReaction direction="left-to-right" evidence="25">
        <dbReference type="Rhea" id="RHEA:63021"/>
    </physiologicalReaction>
</comment>
<comment type="catalytic activity">
    <reaction evidence="20">
        <text>N-octadecanoyl ethanolamine + H2O = octadecanoate + ethanolamine</text>
        <dbReference type="Rhea" id="RHEA:63124"/>
        <dbReference type="ChEBI" id="CHEBI:15377"/>
        <dbReference type="ChEBI" id="CHEBI:25629"/>
        <dbReference type="ChEBI" id="CHEBI:57603"/>
        <dbReference type="ChEBI" id="CHEBI:85299"/>
    </reaction>
    <physiologicalReaction direction="left-to-right" evidence="20">
        <dbReference type="Rhea" id="RHEA:63125"/>
    </physiologicalReaction>
</comment>
<comment type="catalytic activity">
    <reaction evidence="32">
        <text>(8Z,11Z,14Z)-eicosatrienamide + H2O = (8Z,11Z,14Z)-eicosatrienoate + NH4(+)</text>
        <dbReference type="Rhea" id="RHEA:62996"/>
        <dbReference type="ChEBI" id="CHEBI:15377"/>
        <dbReference type="ChEBI" id="CHEBI:28938"/>
        <dbReference type="ChEBI" id="CHEBI:71589"/>
        <dbReference type="ChEBI" id="CHEBI:146163"/>
    </reaction>
    <physiologicalReaction direction="left-to-right" evidence="32">
        <dbReference type="Rhea" id="RHEA:62997"/>
    </physiologicalReaction>
</comment>
<dbReference type="InterPro" id="IPR052096">
    <property type="entry name" value="Endocannabinoid_amidase"/>
</dbReference>
<name>A0A669PV25_PHACC</name>
<comment type="catalytic activity">
    <reaction evidence="29">
        <text>N-tricosanoyl-taurine + H2O = tricosanoate + taurine</text>
        <dbReference type="Rhea" id="RHEA:63164"/>
        <dbReference type="ChEBI" id="CHEBI:15377"/>
        <dbReference type="ChEBI" id="CHEBI:79007"/>
        <dbReference type="ChEBI" id="CHEBI:146197"/>
        <dbReference type="ChEBI" id="CHEBI:507393"/>
    </reaction>
    <physiologicalReaction direction="left-to-right" evidence="29">
        <dbReference type="Rhea" id="RHEA:63165"/>
    </physiologicalReaction>
</comment>
<evidence type="ECO:0000256" key="20">
    <source>
        <dbReference type="ARBA" id="ARBA00051454"/>
    </source>
</evidence>
<evidence type="ECO:0000256" key="5">
    <source>
        <dbReference type="ARBA" id="ARBA00022801"/>
    </source>
</evidence>
<evidence type="ECO:0000256" key="25">
    <source>
        <dbReference type="ARBA" id="ARBA00052426"/>
    </source>
</evidence>
<comment type="catalytic activity">
    <reaction evidence="1">
        <text>(9Z)-octadecenamide + H2O = (9Z)-octadecenoate + NH4(+)</text>
        <dbReference type="Rhea" id="RHEA:26506"/>
        <dbReference type="ChEBI" id="CHEBI:15377"/>
        <dbReference type="ChEBI" id="CHEBI:28938"/>
        <dbReference type="ChEBI" id="CHEBI:30823"/>
        <dbReference type="ChEBI" id="CHEBI:116314"/>
        <dbReference type="EC" id="3.5.1.99"/>
    </reaction>
    <physiologicalReaction direction="left-to-right" evidence="1">
        <dbReference type="Rhea" id="RHEA:26507"/>
    </physiologicalReaction>
</comment>
<sequence>MRRLMAETELAPAAALALLCGSTAAVVVWKWLGKRHIQKKMEEARRMRDEGVKKMAKAVQEFREQTDAILSLPLLELSGRLQEGSLSPRTVLYTYIQKALEVTQQTNCVQCFIPECEEQLQEIEKQREKGLLYGIPVSIKDHIGHEGHLSTCGLVKFLGIPEKEDSVLVKVLKKQGAIPFAKTNVYDCSNLIFGQTLNPLNHQKTPGGSSGGEGALIAGGGSLLGIGSDIGGSIRLPCSFCGLYIFSHPMPVLCALGPMARDVDSLALCMKALLCEEMFRLDPTVPPIPFNEEVYSSSAPLRIGYYDTDGYFPLPPCMQRAVHETREALQAAGHELVLFSPLHIHHVMTELFLKTFFADGGRAWLDVFTGNIVDPSLKPQVNFCRIPRLGKKMLALILKPLFPRMADYLNALNVCGNELHLLLCLQWGGWCWVHNRF</sequence>
<evidence type="ECO:0000256" key="15">
    <source>
        <dbReference type="ARBA" id="ARBA00050766"/>
    </source>
</evidence>
<comment type="catalytic activity">
    <reaction evidence="33">
        <text>(15Z)-tetracosenamide + H2O = (15Z)-tetracosenoate + NH4(+)</text>
        <dbReference type="Rhea" id="RHEA:63028"/>
        <dbReference type="ChEBI" id="CHEBI:15377"/>
        <dbReference type="ChEBI" id="CHEBI:28938"/>
        <dbReference type="ChEBI" id="CHEBI:32392"/>
        <dbReference type="ChEBI" id="CHEBI:146166"/>
    </reaction>
    <physiologicalReaction direction="left-to-right" evidence="33">
        <dbReference type="Rhea" id="RHEA:63029"/>
    </physiologicalReaction>
</comment>
<evidence type="ECO:0000256" key="21">
    <source>
        <dbReference type="ARBA" id="ARBA00051492"/>
    </source>
</evidence>
<organism evidence="39 40">
    <name type="scientific">Phasianus colchicus</name>
    <name type="common">Common pheasant</name>
    <dbReference type="NCBI Taxonomy" id="9054"/>
    <lineage>
        <taxon>Eukaryota</taxon>
        <taxon>Metazoa</taxon>
        <taxon>Chordata</taxon>
        <taxon>Craniata</taxon>
        <taxon>Vertebrata</taxon>
        <taxon>Euteleostomi</taxon>
        <taxon>Archelosauria</taxon>
        <taxon>Archosauria</taxon>
        <taxon>Dinosauria</taxon>
        <taxon>Saurischia</taxon>
        <taxon>Theropoda</taxon>
        <taxon>Coelurosauria</taxon>
        <taxon>Aves</taxon>
        <taxon>Neognathae</taxon>
        <taxon>Galloanserae</taxon>
        <taxon>Galliformes</taxon>
        <taxon>Phasianidae</taxon>
        <taxon>Phasianinae</taxon>
        <taxon>Phasianus</taxon>
    </lineage>
</organism>
<evidence type="ECO:0000256" key="22">
    <source>
        <dbReference type="ARBA" id="ARBA00051914"/>
    </source>
</evidence>
<dbReference type="PROSITE" id="PS00571">
    <property type="entry name" value="AMIDASES"/>
    <property type="match status" value="1"/>
</dbReference>
<comment type="catalytic activity">
    <reaction evidence="18">
        <text>(11Z)-eicosenamide + H2O = (11Z)-eicosenoate + NH4(+)</text>
        <dbReference type="Rhea" id="RHEA:63120"/>
        <dbReference type="ChEBI" id="CHEBI:15377"/>
        <dbReference type="ChEBI" id="CHEBI:28938"/>
        <dbReference type="ChEBI" id="CHEBI:32426"/>
        <dbReference type="ChEBI" id="CHEBI:146167"/>
    </reaction>
    <physiologicalReaction direction="left-to-right" evidence="18">
        <dbReference type="Rhea" id="RHEA:63121"/>
    </physiologicalReaction>
</comment>
<comment type="catalytic activity">
    <reaction evidence="26">
        <text>N-docosanoyl-ethanolamine + H2O = docosanoate + ethanolamine</text>
        <dbReference type="Rhea" id="RHEA:63128"/>
        <dbReference type="ChEBI" id="CHEBI:15377"/>
        <dbReference type="ChEBI" id="CHEBI:23858"/>
        <dbReference type="ChEBI" id="CHEBI:57603"/>
        <dbReference type="ChEBI" id="CHEBI:146186"/>
    </reaction>
    <physiologicalReaction direction="left-to-right" evidence="26">
        <dbReference type="Rhea" id="RHEA:63129"/>
    </physiologicalReaction>
</comment>
<reference evidence="39" key="2">
    <citation type="submission" date="2025-09" db="UniProtKB">
        <authorList>
            <consortium name="Ensembl"/>
        </authorList>
    </citation>
    <scope>IDENTIFICATION</scope>
</reference>
<dbReference type="Proteomes" id="UP000472261">
    <property type="component" value="Unplaced"/>
</dbReference>